<feature type="domain" description="Apiosidase-like catalytic" evidence="2">
    <location>
        <begin position="28"/>
        <end position="348"/>
    </location>
</feature>
<sequence length="444" mass="50298">MKLKTLFIVLLFPFLTYGQSKTLPLKVSKDGHFFQTSNGQPFFWLGDTGWLLFTNLDDAAVDQYLDDRQEKGFNLIQVMLLPKLAAVNQRGDSALLKSNLALPQKRYFDFVESVVDKAAARGIYMALVPVWGSPVKEGKVSPVAATAYAHYLATRFHDKKNIIWLNGGDIKGSDSTAVWNAIGNTLHKEDSVHLMTFHPRGRAQSSDWFHNAAWLNFNMFQSGHQRYSQDTTVRKYGEDNFRYIQADYRRTPVKPVLDGEPSYEGIPQGLHDPKEPFWTDKDVRRYAYWSVFAGGAGFTYGHSAVMQFHKAKEKGIYGVREVYTDALRAPGASQMKYLKQLMITRSYFDRVPDQSLLAKDTGTKHQRIIATRAKTYALYYTATGRSIPAQLGKIEANYIAASWYDPRTGVSTRIGIFPNKGVKVFDPPGKEEEGNDWVLILDRS</sequence>
<protein>
    <submittedName>
        <fullName evidence="4">Glycoside hydrolase family 140 protein</fullName>
    </submittedName>
    <submittedName>
        <fullName evidence="3">Putative collagen-binding domain of a collagenase</fullName>
    </submittedName>
</protein>
<accession>A0A1K1PXU2</accession>
<evidence type="ECO:0000259" key="1">
    <source>
        <dbReference type="Pfam" id="PF12904"/>
    </source>
</evidence>
<evidence type="ECO:0000259" key="2">
    <source>
        <dbReference type="Pfam" id="PF13204"/>
    </source>
</evidence>
<dbReference type="GO" id="GO:0016787">
    <property type="term" value="F:hydrolase activity"/>
    <property type="evidence" value="ECO:0007669"/>
    <property type="project" value="UniProtKB-KW"/>
</dbReference>
<dbReference type="Gene3D" id="3.20.20.80">
    <property type="entry name" value="Glycosidases"/>
    <property type="match status" value="1"/>
</dbReference>
<gene>
    <name evidence="3" type="ORF">SAMN05661012_02366</name>
    <name evidence="4" type="ORF">SR876_15570</name>
</gene>
<dbReference type="EMBL" id="CP140154">
    <property type="protein sequence ID" value="WQG92939.1"/>
    <property type="molecule type" value="Genomic_DNA"/>
</dbReference>
<dbReference type="Proteomes" id="UP000183788">
    <property type="component" value="Unassembled WGS sequence"/>
</dbReference>
<dbReference type="PANTHER" id="PTHR37836">
    <property type="entry name" value="LMO1036 PROTEIN"/>
    <property type="match status" value="1"/>
</dbReference>
<organism evidence="3 5">
    <name type="scientific">Chitinophaga sancti</name>
    <dbReference type="NCBI Taxonomy" id="1004"/>
    <lineage>
        <taxon>Bacteria</taxon>
        <taxon>Pseudomonadati</taxon>
        <taxon>Bacteroidota</taxon>
        <taxon>Chitinophagia</taxon>
        <taxon>Chitinophagales</taxon>
        <taxon>Chitinophagaceae</taxon>
        <taxon>Chitinophaga</taxon>
    </lineage>
</organism>
<dbReference type="AlphaFoldDB" id="A0A1K1PXU2"/>
<keyword evidence="4" id="KW-0378">Hydrolase</keyword>
<reference evidence="3 5" key="1">
    <citation type="submission" date="2016-11" db="EMBL/GenBank/DDBJ databases">
        <authorList>
            <person name="Jaros S."/>
            <person name="Januszkiewicz K."/>
            <person name="Wedrychowicz H."/>
        </authorList>
    </citation>
    <scope>NUCLEOTIDE SEQUENCE [LARGE SCALE GENOMIC DNA]</scope>
    <source>
        <strain evidence="3 5">DSM 784</strain>
    </source>
</reference>
<dbReference type="Proteomes" id="UP001326715">
    <property type="component" value="Chromosome"/>
</dbReference>
<dbReference type="InterPro" id="IPR017853">
    <property type="entry name" value="GH"/>
</dbReference>
<feature type="domain" description="Putative collagen-binding" evidence="1">
    <location>
        <begin position="351"/>
        <end position="442"/>
    </location>
</feature>
<reference evidence="4 6" key="2">
    <citation type="submission" date="2023-11" db="EMBL/GenBank/DDBJ databases">
        <title>MicrobeMod: A computational toolkit for identifying prokaryotic methylation and restriction-modification with nanopore sequencing.</title>
        <authorList>
            <person name="Crits-Christoph A."/>
            <person name="Kang S.C."/>
            <person name="Lee H."/>
            <person name="Ostrov N."/>
        </authorList>
    </citation>
    <scope>NUCLEOTIDE SEQUENCE [LARGE SCALE GENOMIC DNA]</scope>
    <source>
        <strain evidence="4 6">ATCC 23090</strain>
    </source>
</reference>
<dbReference type="Pfam" id="PF12904">
    <property type="entry name" value="Collagen_bind_2"/>
    <property type="match status" value="1"/>
</dbReference>
<evidence type="ECO:0000313" key="3">
    <source>
        <dbReference type="EMBL" id="SFW52570.1"/>
    </source>
</evidence>
<dbReference type="InterPro" id="IPR024749">
    <property type="entry name" value="Collagen-bd_put"/>
</dbReference>
<dbReference type="OrthoDB" id="59486at2"/>
<dbReference type="Pfam" id="PF13204">
    <property type="entry name" value="Apiosidase"/>
    <property type="match status" value="1"/>
</dbReference>
<dbReference type="PANTHER" id="PTHR37836:SF3">
    <property type="entry name" value="ENDOGLUCANASE"/>
    <property type="match status" value="1"/>
</dbReference>
<dbReference type="EMBL" id="FPIZ01000006">
    <property type="protein sequence ID" value="SFW52570.1"/>
    <property type="molecule type" value="Genomic_DNA"/>
</dbReference>
<dbReference type="STRING" id="1004.SAMN05661012_02366"/>
<proteinExistence type="predicted"/>
<dbReference type="RefSeq" id="WP_072360157.1">
    <property type="nucleotide sequence ID" value="NZ_CP139972.1"/>
</dbReference>
<name>A0A1K1PXU2_9BACT</name>
<keyword evidence="6" id="KW-1185">Reference proteome</keyword>
<evidence type="ECO:0000313" key="6">
    <source>
        <dbReference type="Proteomes" id="UP001326715"/>
    </source>
</evidence>
<dbReference type="SUPFAM" id="SSF51445">
    <property type="entry name" value="(Trans)glycosidases"/>
    <property type="match status" value="1"/>
</dbReference>
<evidence type="ECO:0000313" key="5">
    <source>
        <dbReference type="Proteomes" id="UP000183788"/>
    </source>
</evidence>
<dbReference type="InterPro" id="IPR025277">
    <property type="entry name" value="Apiosidase-like_cat_dom"/>
</dbReference>
<evidence type="ECO:0000313" key="4">
    <source>
        <dbReference type="EMBL" id="WQG92939.1"/>
    </source>
</evidence>